<keyword evidence="1" id="KW-0812">Transmembrane</keyword>
<comment type="caution">
    <text evidence="2">The sequence shown here is derived from an EMBL/GenBank/DDBJ whole genome shotgun (WGS) entry which is preliminary data.</text>
</comment>
<organism evidence="2 3">
    <name type="scientific">Marinicrinis sediminis</name>
    <dbReference type="NCBI Taxonomy" id="1652465"/>
    <lineage>
        <taxon>Bacteria</taxon>
        <taxon>Bacillati</taxon>
        <taxon>Bacillota</taxon>
        <taxon>Bacilli</taxon>
        <taxon>Bacillales</taxon>
        <taxon>Paenibacillaceae</taxon>
    </lineage>
</organism>
<keyword evidence="3" id="KW-1185">Reference proteome</keyword>
<evidence type="ECO:0000313" key="3">
    <source>
        <dbReference type="Proteomes" id="UP001597497"/>
    </source>
</evidence>
<gene>
    <name evidence="2" type="ORF">ACFSUC_01620</name>
</gene>
<proteinExistence type="predicted"/>
<dbReference type="Proteomes" id="UP001597497">
    <property type="component" value="Unassembled WGS sequence"/>
</dbReference>
<evidence type="ECO:0008006" key="4">
    <source>
        <dbReference type="Google" id="ProtNLM"/>
    </source>
</evidence>
<feature type="transmembrane region" description="Helical" evidence="1">
    <location>
        <begin position="89"/>
        <end position="112"/>
    </location>
</feature>
<evidence type="ECO:0000313" key="2">
    <source>
        <dbReference type="EMBL" id="MFD2670303.1"/>
    </source>
</evidence>
<keyword evidence="1" id="KW-0472">Membrane</keyword>
<evidence type="ECO:0000256" key="1">
    <source>
        <dbReference type="SAM" id="Phobius"/>
    </source>
</evidence>
<sequence>MEGKYYKKNSETIEKLKYDLRYYCNQNNLETQELDHPEKGWVFQLKKSSKITLGISSRAVTVIIQNINDDMVKISTGNIKWASKVTGGLVAIFSPLALIAFPVLVSTCVGLVKQNNMLKQIEQFIENRMTLIDN</sequence>
<protein>
    <recommendedName>
        <fullName evidence="4">DUF4342 domain-containing protein</fullName>
    </recommendedName>
</protein>
<accession>A0ABW5R5H1</accession>
<reference evidence="3" key="1">
    <citation type="journal article" date="2019" name="Int. J. Syst. Evol. Microbiol.">
        <title>The Global Catalogue of Microorganisms (GCM) 10K type strain sequencing project: providing services to taxonomists for standard genome sequencing and annotation.</title>
        <authorList>
            <consortium name="The Broad Institute Genomics Platform"/>
            <consortium name="The Broad Institute Genome Sequencing Center for Infectious Disease"/>
            <person name="Wu L."/>
            <person name="Ma J."/>
        </authorList>
    </citation>
    <scope>NUCLEOTIDE SEQUENCE [LARGE SCALE GENOMIC DNA]</scope>
    <source>
        <strain evidence="3">KCTC 33676</strain>
    </source>
</reference>
<dbReference type="RefSeq" id="WP_379927638.1">
    <property type="nucleotide sequence ID" value="NZ_JBHUMM010000001.1"/>
</dbReference>
<dbReference type="EMBL" id="JBHUMM010000001">
    <property type="protein sequence ID" value="MFD2670303.1"/>
    <property type="molecule type" value="Genomic_DNA"/>
</dbReference>
<name>A0ABW5R5H1_9BACL</name>
<keyword evidence="1" id="KW-1133">Transmembrane helix</keyword>